<dbReference type="InParanoid" id="A0A165LHP1"/>
<dbReference type="Pfam" id="PF01636">
    <property type="entry name" value="APH"/>
    <property type="match status" value="1"/>
</dbReference>
<reference evidence="3 4" key="1">
    <citation type="journal article" date="2016" name="Mol. Biol. Evol.">
        <title>Comparative Genomics of Early-Diverging Mushroom-Forming Fungi Provides Insights into the Origins of Lignocellulose Decay Capabilities.</title>
        <authorList>
            <person name="Nagy L.G."/>
            <person name="Riley R."/>
            <person name="Tritt A."/>
            <person name="Adam C."/>
            <person name="Daum C."/>
            <person name="Floudas D."/>
            <person name="Sun H."/>
            <person name="Yadav J.S."/>
            <person name="Pangilinan J."/>
            <person name="Larsson K.H."/>
            <person name="Matsuura K."/>
            <person name="Barry K."/>
            <person name="Labutti K."/>
            <person name="Kuo R."/>
            <person name="Ohm R.A."/>
            <person name="Bhattacharya S.S."/>
            <person name="Shirouzu T."/>
            <person name="Yoshinaga Y."/>
            <person name="Martin F.M."/>
            <person name="Grigoriev I.V."/>
            <person name="Hibbett D.S."/>
        </authorList>
    </citation>
    <scope>NUCLEOTIDE SEQUENCE [LARGE SCALE GENOMIC DNA]</scope>
    <source>
        <strain evidence="3 4">HHB12029</strain>
    </source>
</reference>
<organism evidence="3 4">
    <name type="scientific">Exidia glandulosa HHB12029</name>
    <dbReference type="NCBI Taxonomy" id="1314781"/>
    <lineage>
        <taxon>Eukaryota</taxon>
        <taxon>Fungi</taxon>
        <taxon>Dikarya</taxon>
        <taxon>Basidiomycota</taxon>
        <taxon>Agaricomycotina</taxon>
        <taxon>Agaricomycetes</taxon>
        <taxon>Auriculariales</taxon>
        <taxon>Exidiaceae</taxon>
        <taxon>Exidia</taxon>
    </lineage>
</organism>
<dbReference type="EMBL" id="KV425925">
    <property type="protein sequence ID" value="KZV97856.1"/>
    <property type="molecule type" value="Genomic_DNA"/>
</dbReference>
<evidence type="ECO:0000313" key="3">
    <source>
        <dbReference type="EMBL" id="KZV97856.1"/>
    </source>
</evidence>
<dbReference type="STRING" id="1314781.A0A165LHP1"/>
<name>A0A165LHP1_EXIGL</name>
<dbReference type="CDD" id="cd05154">
    <property type="entry name" value="ACAD10_11_N-like"/>
    <property type="match status" value="1"/>
</dbReference>
<dbReference type="InterPro" id="IPR052898">
    <property type="entry name" value="ACAD10-like"/>
</dbReference>
<dbReference type="PANTHER" id="PTHR47829:SF1">
    <property type="entry name" value="HAD FAMILY PHOSPHATASE"/>
    <property type="match status" value="1"/>
</dbReference>
<protein>
    <submittedName>
        <fullName evidence="3">APH-domain-containing protein</fullName>
    </submittedName>
</protein>
<keyword evidence="4" id="KW-1185">Reference proteome</keyword>
<dbReference type="InterPro" id="IPR002575">
    <property type="entry name" value="Aminoglycoside_PTrfase"/>
</dbReference>
<feature type="region of interest" description="Disordered" evidence="1">
    <location>
        <begin position="1"/>
        <end position="38"/>
    </location>
</feature>
<sequence>MSRGGSRRGDNRSEYGSHTGADGWSTPAGRPPPNKVGDLSQFGKINKASPGVVNLGPSSDKLNAYLAKSVPEIKTPVAVKQFKYGQSNPTYFLTDTTGKRFVLRKKPAGALISKTAHQVEREYQMLRALQSHNDKTRDSTKRVPIPRPYVLCEDDAVIGTPFYVMEFLEGRIFSDQRMLNLAPEERRQCWISAIRSLALLHSLNPDEIGLAEFASRKPYFPRQIRSLSQVSEAQSKAVDVDTKEPTGEIPHFRDLIQWYTANAPDEGKTGRRIVHGDYKIDNLIFHPSEPRVIGILDWELCSLGSPLPDLANLTLSFFLSEDMFPNMSRESGALAAFRGKPRSEVPVVYDELEREYCRVMGLEYPIREMTFASSWMVFRLAVITQGIAARYARRQASSEKAALYAVMFPVLGNIAKQLIDEDAAGKAKAKL</sequence>
<dbReference type="Gene3D" id="3.30.200.20">
    <property type="entry name" value="Phosphorylase Kinase, domain 1"/>
    <property type="match status" value="1"/>
</dbReference>
<dbReference type="InterPro" id="IPR041726">
    <property type="entry name" value="ACAD10_11_N"/>
</dbReference>
<dbReference type="SUPFAM" id="SSF56112">
    <property type="entry name" value="Protein kinase-like (PK-like)"/>
    <property type="match status" value="1"/>
</dbReference>
<dbReference type="Gene3D" id="3.90.1200.10">
    <property type="match status" value="1"/>
</dbReference>
<evidence type="ECO:0000313" key="4">
    <source>
        <dbReference type="Proteomes" id="UP000077266"/>
    </source>
</evidence>
<dbReference type="GO" id="GO:0004672">
    <property type="term" value="F:protein kinase activity"/>
    <property type="evidence" value="ECO:0007669"/>
    <property type="project" value="InterPro"/>
</dbReference>
<evidence type="ECO:0000259" key="2">
    <source>
        <dbReference type="Pfam" id="PF01636"/>
    </source>
</evidence>
<feature type="domain" description="Aminoglycoside phosphotransferase" evidence="2">
    <location>
        <begin position="79"/>
        <end position="319"/>
    </location>
</feature>
<dbReference type="InterPro" id="IPR008271">
    <property type="entry name" value="Ser/Thr_kinase_AS"/>
</dbReference>
<dbReference type="OrthoDB" id="191037at2759"/>
<dbReference type="PANTHER" id="PTHR47829">
    <property type="entry name" value="HYDROLASE, PUTATIVE (AFU_ORTHOLOGUE AFUA_1G12880)-RELATED"/>
    <property type="match status" value="1"/>
</dbReference>
<accession>A0A165LHP1</accession>
<dbReference type="Proteomes" id="UP000077266">
    <property type="component" value="Unassembled WGS sequence"/>
</dbReference>
<dbReference type="InterPro" id="IPR011009">
    <property type="entry name" value="Kinase-like_dom_sf"/>
</dbReference>
<dbReference type="PROSITE" id="PS00108">
    <property type="entry name" value="PROTEIN_KINASE_ST"/>
    <property type="match status" value="1"/>
</dbReference>
<proteinExistence type="predicted"/>
<dbReference type="AlphaFoldDB" id="A0A165LHP1"/>
<gene>
    <name evidence="3" type="ORF">EXIGLDRAFT_739276</name>
</gene>
<evidence type="ECO:0000256" key="1">
    <source>
        <dbReference type="SAM" id="MobiDB-lite"/>
    </source>
</evidence>